<dbReference type="SUPFAM" id="SSF51735">
    <property type="entry name" value="NAD(P)-binding Rossmann-fold domains"/>
    <property type="match status" value="1"/>
</dbReference>
<dbReference type="InterPro" id="IPR002347">
    <property type="entry name" value="SDR_fam"/>
</dbReference>
<name>A0AAJ1R827_9LACO</name>
<dbReference type="PANTHER" id="PTHR43976:SF16">
    <property type="entry name" value="SHORT-CHAIN DEHYDROGENASE_REDUCTASE FAMILY PROTEIN"/>
    <property type="match status" value="1"/>
</dbReference>
<reference evidence="4" key="2">
    <citation type="submission" date="2019-01" db="EMBL/GenBank/DDBJ databases">
        <title>Oenococcus sicerae UCMA17102.</title>
        <authorList>
            <person name="Cousin F.J."/>
            <person name="Le Guellec R."/>
            <person name="Cretenet M."/>
        </authorList>
    </citation>
    <scope>NUCLEOTIDE SEQUENCE</scope>
    <source>
        <strain evidence="4">UCMA17102</strain>
    </source>
</reference>
<dbReference type="PROSITE" id="PS00061">
    <property type="entry name" value="ADH_SHORT"/>
    <property type="match status" value="1"/>
</dbReference>
<reference evidence="5" key="3">
    <citation type="submission" date="2020-01" db="EMBL/GenBank/DDBJ databases">
        <authorList>
            <person name="Cousin F.J."/>
            <person name="Le Guellec R."/>
            <person name="Cretenet M."/>
        </authorList>
    </citation>
    <scope>NUCLEOTIDE SEQUENCE</scope>
    <source>
        <strain evidence="5">UCMA 15228</strain>
    </source>
</reference>
<dbReference type="InterPro" id="IPR051911">
    <property type="entry name" value="SDR_oxidoreductase"/>
</dbReference>
<protein>
    <submittedName>
        <fullName evidence="4">SDR family NAD(P)-dependent oxidoreductase</fullName>
    </submittedName>
</protein>
<organism evidence="4 7">
    <name type="scientific">Oenococcus sicerae</name>
    <dbReference type="NCBI Taxonomy" id="2203724"/>
    <lineage>
        <taxon>Bacteria</taxon>
        <taxon>Bacillati</taxon>
        <taxon>Bacillota</taxon>
        <taxon>Bacilli</taxon>
        <taxon>Lactobacillales</taxon>
        <taxon>Lactobacillaceae</taxon>
        <taxon>Oenococcus</taxon>
    </lineage>
</organism>
<dbReference type="PRINTS" id="PR00080">
    <property type="entry name" value="SDRFAMILY"/>
</dbReference>
<dbReference type="CDD" id="cd05374">
    <property type="entry name" value="17beta-HSD-like_SDR_c"/>
    <property type="match status" value="1"/>
</dbReference>
<dbReference type="Pfam" id="PF00106">
    <property type="entry name" value="adh_short"/>
    <property type="match status" value="1"/>
</dbReference>
<evidence type="ECO:0000256" key="2">
    <source>
        <dbReference type="ARBA" id="ARBA00023002"/>
    </source>
</evidence>
<dbReference type="NCBIfam" id="NF004824">
    <property type="entry name" value="PRK06180.1"/>
    <property type="match status" value="1"/>
</dbReference>
<sequence>MAEKVWFVTGTSSGFGHALVEELIAKKQRVVATARHVDQINKWQQDNENVYTSSLDVTDHDNVVRTVKEAIDHFGRIDVLVNNAGWGYFGSVEESEESVVRAMMDTNFWGAADVIRTVLPVFRKQASGHIINISSVGGITGSPAFGFYNASKFALEGLSSALAKEVAPLGIHVTNVEPGPFRTDWAGRSHKSAAETIDDYQQTAHTASNKIEALSGSQAGSPELAAKAIIKLSTLSQPPFHFLTGVNAYQRATQAYEEALTEFKKYQEDSSHIDYGDEDYWA</sequence>
<dbReference type="EMBL" id="CP029684">
    <property type="protein sequence ID" value="QAS70159.1"/>
    <property type="molecule type" value="Genomic_DNA"/>
</dbReference>
<gene>
    <name evidence="5" type="ORF">DLJ48_06300</name>
    <name evidence="4" type="ORF">EVC35_00360</name>
</gene>
<reference evidence="5 6" key="1">
    <citation type="journal article" date="2019" name="Syst. Appl. Microbiol.">
        <title>Oenococcus sicerae sp. nov., isolated from French cider.</title>
        <authorList>
            <person name="Cousin F.J."/>
            <person name="Le Guellec R."/>
            <person name="Chagnot C."/>
            <person name="Goux D."/>
            <person name="Dalmasso M."/>
            <person name="Laplace J.M."/>
            <person name="Cretenet M."/>
        </authorList>
    </citation>
    <scope>NUCLEOTIDE SEQUENCE [LARGE SCALE GENOMIC DNA]</scope>
    <source>
        <strain evidence="5 6">UCMA 15228</strain>
    </source>
</reference>
<evidence type="ECO:0000313" key="6">
    <source>
        <dbReference type="Proteomes" id="UP000286907"/>
    </source>
</evidence>
<dbReference type="AlphaFoldDB" id="A0AAJ1R827"/>
<dbReference type="PRINTS" id="PR00081">
    <property type="entry name" value="GDHRDH"/>
</dbReference>
<dbReference type="PANTHER" id="PTHR43976">
    <property type="entry name" value="SHORT CHAIN DEHYDROGENASE"/>
    <property type="match status" value="1"/>
</dbReference>
<evidence type="ECO:0000313" key="7">
    <source>
        <dbReference type="Proteomes" id="UP001167919"/>
    </source>
</evidence>
<dbReference type="InterPro" id="IPR036291">
    <property type="entry name" value="NAD(P)-bd_dom_sf"/>
</dbReference>
<accession>A0AAJ1R827</accession>
<keyword evidence="2" id="KW-0560">Oxidoreductase</keyword>
<dbReference type="Proteomes" id="UP000286907">
    <property type="component" value="Chromosome"/>
</dbReference>
<dbReference type="GO" id="GO:0016491">
    <property type="term" value="F:oxidoreductase activity"/>
    <property type="evidence" value="ECO:0007669"/>
    <property type="project" value="UniProtKB-KW"/>
</dbReference>
<evidence type="ECO:0000313" key="4">
    <source>
        <dbReference type="EMBL" id="MDN6899462.1"/>
    </source>
</evidence>
<evidence type="ECO:0000256" key="1">
    <source>
        <dbReference type="ARBA" id="ARBA00006484"/>
    </source>
</evidence>
<dbReference type="RefSeq" id="WP_128686628.1">
    <property type="nucleotide sequence ID" value="NZ_CP029684.2"/>
</dbReference>
<dbReference type="Gene3D" id="3.40.50.720">
    <property type="entry name" value="NAD(P)-binding Rossmann-like Domain"/>
    <property type="match status" value="1"/>
</dbReference>
<evidence type="ECO:0000256" key="3">
    <source>
        <dbReference type="RuleBase" id="RU000363"/>
    </source>
</evidence>
<proteinExistence type="inferred from homology"/>
<keyword evidence="6" id="KW-1185">Reference proteome</keyword>
<evidence type="ECO:0000313" key="5">
    <source>
        <dbReference type="EMBL" id="QAS70159.1"/>
    </source>
</evidence>
<dbReference type="Proteomes" id="UP001167919">
    <property type="component" value="Unassembled WGS sequence"/>
</dbReference>
<comment type="similarity">
    <text evidence="1 3">Belongs to the short-chain dehydrogenases/reductases (SDR) family.</text>
</comment>
<dbReference type="EMBL" id="SDWY01000001">
    <property type="protein sequence ID" value="MDN6899462.1"/>
    <property type="molecule type" value="Genomic_DNA"/>
</dbReference>
<dbReference type="InterPro" id="IPR020904">
    <property type="entry name" value="Sc_DH/Rdtase_CS"/>
</dbReference>